<dbReference type="Pfam" id="PF12833">
    <property type="entry name" value="HTH_18"/>
    <property type="match status" value="1"/>
</dbReference>
<name>A0A6L5XBZ8_9BACT</name>
<evidence type="ECO:0000313" key="7">
    <source>
        <dbReference type="Proteomes" id="UP000483362"/>
    </source>
</evidence>
<keyword evidence="4" id="KW-0812">Transmembrane</keyword>
<dbReference type="SMART" id="SM00342">
    <property type="entry name" value="HTH_ARAC"/>
    <property type="match status" value="1"/>
</dbReference>
<reference evidence="6 7" key="1">
    <citation type="submission" date="2019-08" db="EMBL/GenBank/DDBJ databases">
        <title>In-depth cultivation of the pig gut microbiome towards novel bacterial diversity and tailored functional studies.</title>
        <authorList>
            <person name="Wylensek D."/>
            <person name="Hitch T.C.A."/>
            <person name="Clavel T."/>
        </authorList>
    </citation>
    <scope>NUCLEOTIDE SEQUENCE [LARGE SCALE GENOMIC DNA]</scope>
    <source>
        <strain evidence="6 7">Oil-RF-744-WCA-WT-10</strain>
    </source>
</reference>
<keyword evidence="4" id="KW-1133">Transmembrane helix</keyword>
<dbReference type="PROSITE" id="PS01124">
    <property type="entry name" value="HTH_ARAC_FAMILY_2"/>
    <property type="match status" value="1"/>
</dbReference>
<dbReference type="SUPFAM" id="SSF46689">
    <property type="entry name" value="Homeodomain-like"/>
    <property type="match status" value="1"/>
</dbReference>
<feature type="transmembrane region" description="Helical" evidence="4">
    <location>
        <begin position="99"/>
        <end position="119"/>
    </location>
</feature>
<accession>A0A6L5XBZ8</accession>
<evidence type="ECO:0000256" key="1">
    <source>
        <dbReference type="ARBA" id="ARBA00023015"/>
    </source>
</evidence>
<keyword evidence="4" id="KW-0472">Membrane</keyword>
<dbReference type="EMBL" id="VULT01000003">
    <property type="protein sequence ID" value="MSS16576.1"/>
    <property type="molecule type" value="Genomic_DNA"/>
</dbReference>
<gene>
    <name evidence="6" type="ORF">FYJ29_02135</name>
</gene>
<proteinExistence type="predicted"/>
<dbReference type="InterPro" id="IPR009057">
    <property type="entry name" value="Homeodomain-like_sf"/>
</dbReference>
<feature type="transmembrane region" description="Helical" evidence="4">
    <location>
        <begin position="149"/>
        <end position="173"/>
    </location>
</feature>
<dbReference type="Proteomes" id="UP000483362">
    <property type="component" value="Unassembled WGS sequence"/>
</dbReference>
<feature type="transmembrane region" description="Helical" evidence="4">
    <location>
        <begin position="194"/>
        <end position="213"/>
    </location>
</feature>
<keyword evidence="2" id="KW-0238">DNA-binding</keyword>
<evidence type="ECO:0000256" key="3">
    <source>
        <dbReference type="ARBA" id="ARBA00023163"/>
    </source>
</evidence>
<dbReference type="PANTHER" id="PTHR43280">
    <property type="entry name" value="ARAC-FAMILY TRANSCRIPTIONAL REGULATOR"/>
    <property type="match status" value="1"/>
</dbReference>
<dbReference type="AlphaFoldDB" id="A0A6L5XBZ8"/>
<dbReference type="GO" id="GO:0043565">
    <property type="term" value="F:sequence-specific DNA binding"/>
    <property type="evidence" value="ECO:0007669"/>
    <property type="project" value="InterPro"/>
</dbReference>
<evidence type="ECO:0000313" key="6">
    <source>
        <dbReference type="EMBL" id="MSS16576.1"/>
    </source>
</evidence>
<evidence type="ECO:0000256" key="2">
    <source>
        <dbReference type="ARBA" id="ARBA00023125"/>
    </source>
</evidence>
<evidence type="ECO:0000259" key="5">
    <source>
        <dbReference type="PROSITE" id="PS01124"/>
    </source>
</evidence>
<dbReference type="PANTHER" id="PTHR43280:SF2">
    <property type="entry name" value="HTH-TYPE TRANSCRIPTIONAL REGULATOR EXSA"/>
    <property type="match status" value="1"/>
</dbReference>
<dbReference type="GO" id="GO:0003700">
    <property type="term" value="F:DNA-binding transcription factor activity"/>
    <property type="evidence" value="ECO:0007669"/>
    <property type="project" value="InterPro"/>
</dbReference>
<dbReference type="RefSeq" id="WP_154327399.1">
    <property type="nucleotide sequence ID" value="NZ_CP045696.1"/>
</dbReference>
<protein>
    <submittedName>
        <fullName evidence="6">Helix-turn-helix transcriptional regulator</fullName>
    </submittedName>
</protein>
<feature type="transmembrane region" description="Helical" evidence="4">
    <location>
        <begin position="67"/>
        <end position="92"/>
    </location>
</feature>
<sequence>MQALFYTCNAALLAVLAIAIWGMFRQARHLRDDSFQLRRKSFAAVFITMLLYVASTFTIYSHGRVEVLSTLAVCLHYTAMATFIMVSCAFFGRNYYRSVLTWAFFLQYPVVMLVLHIIMRATGRYVKLYSASELLRYGGNDLGLFWGRVIWLAMLTFCLLFLLCMLVGAYVHYRKRPTPAGLPASRLNWQKKDVRYVPCYLVLNVGMMGSLFTSSLWPYVVVHLLTTVMFVRTFMVYNRYMHYIEHLASRREAFLHIPVRLMELAEQERNNPLYKSNATLDEIAAALDVSRKDLSDYLYEELNTTFPSWTSEQKLSHFTKQLLRTDRKISELAMACGYASITALNRAFKARYGMSPSDYRDKTTPRTDQLNVLSVRR</sequence>
<dbReference type="Gene3D" id="1.10.10.60">
    <property type="entry name" value="Homeodomain-like"/>
    <property type="match status" value="1"/>
</dbReference>
<feature type="domain" description="HTH araC/xylS-type" evidence="5">
    <location>
        <begin position="259"/>
        <end position="362"/>
    </location>
</feature>
<dbReference type="InterPro" id="IPR018060">
    <property type="entry name" value="HTH_AraC"/>
</dbReference>
<evidence type="ECO:0000256" key="4">
    <source>
        <dbReference type="SAM" id="Phobius"/>
    </source>
</evidence>
<feature type="transmembrane region" description="Helical" evidence="4">
    <location>
        <begin position="6"/>
        <end position="24"/>
    </location>
</feature>
<comment type="caution">
    <text evidence="6">The sequence shown here is derived from an EMBL/GenBank/DDBJ whole genome shotgun (WGS) entry which is preliminary data.</text>
</comment>
<keyword evidence="1" id="KW-0805">Transcription regulation</keyword>
<feature type="transmembrane region" description="Helical" evidence="4">
    <location>
        <begin position="44"/>
        <end position="61"/>
    </location>
</feature>
<keyword evidence="7" id="KW-1185">Reference proteome</keyword>
<keyword evidence="3" id="KW-0804">Transcription</keyword>
<organism evidence="6 7">
    <name type="scientific">Sodaliphilus pleomorphus</name>
    <dbReference type="NCBI Taxonomy" id="2606626"/>
    <lineage>
        <taxon>Bacteria</taxon>
        <taxon>Pseudomonadati</taxon>
        <taxon>Bacteroidota</taxon>
        <taxon>Bacteroidia</taxon>
        <taxon>Bacteroidales</taxon>
        <taxon>Muribaculaceae</taxon>
        <taxon>Sodaliphilus</taxon>
    </lineage>
</organism>